<evidence type="ECO:0000313" key="1">
    <source>
        <dbReference type="EMBL" id="SOU88788.1"/>
    </source>
</evidence>
<dbReference type="SUPFAM" id="SSF53756">
    <property type="entry name" value="UDP-Glycosyltransferase/glycogen phosphorylase"/>
    <property type="match status" value="1"/>
</dbReference>
<dbReference type="AlphaFoldDB" id="A0A2I2M8C7"/>
<dbReference type="Pfam" id="PF13692">
    <property type="entry name" value="Glyco_trans_1_4"/>
    <property type="match status" value="1"/>
</dbReference>
<protein>
    <submittedName>
        <fullName evidence="1">Glycosyltransferase</fullName>
    </submittedName>
</protein>
<dbReference type="GO" id="GO:0016740">
    <property type="term" value="F:transferase activity"/>
    <property type="evidence" value="ECO:0007669"/>
    <property type="project" value="UniProtKB-KW"/>
</dbReference>
<evidence type="ECO:0000313" key="2">
    <source>
        <dbReference type="Proteomes" id="UP000490060"/>
    </source>
</evidence>
<dbReference type="Gene3D" id="3.40.50.2000">
    <property type="entry name" value="Glycogen Phosphorylase B"/>
    <property type="match status" value="1"/>
</dbReference>
<organism evidence="1 2">
    <name type="scientific">Tenacibaculum finnmarkense genomovar ulcerans</name>
    <dbReference type="NCBI Taxonomy" id="2781388"/>
    <lineage>
        <taxon>Bacteria</taxon>
        <taxon>Pseudomonadati</taxon>
        <taxon>Bacteroidota</taxon>
        <taxon>Flavobacteriia</taxon>
        <taxon>Flavobacteriales</taxon>
        <taxon>Flavobacteriaceae</taxon>
        <taxon>Tenacibaculum</taxon>
        <taxon>Tenacibaculum finnmarkense</taxon>
    </lineage>
</organism>
<reference evidence="1 2" key="1">
    <citation type="submission" date="2017-11" db="EMBL/GenBank/DDBJ databases">
        <authorList>
            <person name="Duchaud E."/>
        </authorList>
    </citation>
    <scope>NUCLEOTIDE SEQUENCE [LARGE SCALE GENOMIC DNA]</scope>
    <source>
        <strain evidence="1 2">TNO010</strain>
    </source>
</reference>
<sequence>MELMKQLLIIGYVWVEPNSSAAGSRMLQLIELFKKNNYKITFASPAQKGEKAFNLSEIDVNEASIALNSASFDDFIKELNPEIVLFDRFMMEEQFGWRVAENCPDALRILDTEDLHFLRKTRHQQLKKGEIFSTDALLKSVDAKREIASILRCDLSLIISTYEMKLLQDVFKIDENLLYHLPFLLAEIDKKSINNWKPFEERENFIFIGNFFHAPNVDAVLTLKNHIWKQIRKQLPKAEIHIYGAYATQQINQLHNKKEGFLVKGFATDALEVVKNAKIVLAPIRFGAGIKGKLTEAMICGMPSITTTIGAEGMHDTLPWNGFIEDDFEEFANKAVVIYSDENLWKKHQENGIEIINTIYDKEKIEVPFINQLKKIQENLAEYRTQNFLGSLLQHQTMQATKYMSKWIEAKNSKEI</sequence>
<dbReference type="Proteomes" id="UP000490060">
    <property type="component" value="Unassembled WGS sequence"/>
</dbReference>
<dbReference type="EMBL" id="OENE01000015">
    <property type="protein sequence ID" value="SOU88788.1"/>
    <property type="molecule type" value="Genomic_DNA"/>
</dbReference>
<accession>A0A2I2M8C7</accession>
<gene>
    <name evidence="1" type="ORF">TNO010_220228</name>
</gene>
<name>A0A2I2M8C7_9FLAO</name>
<keyword evidence="1" id="KW-0808">Transferase</keyword>
<proteinExistence type="predicted"/>